<keyword evidence="2" id="KW-1185">Reference proteome</keyword>
<dbReference type="EMBL" id="CM042884">
    <property type="protein sequence ID" value="KAI4368275.1"/>
    <property type="molecule type" value="Genomic_DNA"/>
</dbReference>
<comment type="caution">
    <text evidence="1">The sequence shown here is derived from an EMBL/GenBank/DDBJ whole genome shotgun (WGS) entry which is preliminary data.</text>
</comment>
<name>A0ACB9QNU2_9MYRT</name>
<evidence type="ECO:0000313" key="2">
    <source>
        <dbReference type="Proteomes" id="UP001057402"/>
    </source>
</evidence>
<organism evidence="1 2">
    <name type="scientific">Melastoma candidum</name>
    <dbReference type="NCBI Taxonomy" id="119954"/>
    <lineage>
        <taxon>Eukaryota</taxon>
        <taxon>Viridiplantae</taxon>
        <taxon>Streptophyta</taxon>
        <taxon>Embryophyta</taxon>
        <taxon>Tracheophyta</taxon>
        <taxon>Spermatophyta</taxon>
        <taxon>Magnoliopsida</taxon>
        <taxon>eudicotyledons</taxon>
        <taxon>Gunneridae</taxon>
        <taxon>Pentapetalae</taxon>
        <taxon>rosids</taxon>
        <taxon>malvids</taxon>
        <taxon>Myrtales</taxon>
        <taxon>Melastomataceae</taxon>
        <taxon>Melastomatoideae</taxon>
        <taxon>Melastomateae</taxon>
        <taxon>Melastoma</taxon>
    </lineage>
</organism>
<protein>
    <submittedName>
        <fullName evidence="1">Uncharacterized protein</fullName>
    </submittedName>
</protein>
<gene>
    <name evidence="1" type="ORF">MLD38_016850</name>
</gene>
<reference evidence="2" key="1">
    <citation type="journal article" date="2023" name="Front. Plant Sci.">
        <title>Chromosomal-level genome assembly of Melastoma candidum provides insights into trichome evolution.</title>
        <authorList>
            <person name="Zhong Y."/>
            <person name="Wu W."/>
            <person name="Sun C."/>
            <person name="Zou P."/>
            <person name="Liu Y."/>
            <person name="Dai S."/>
            <person name="Zhou R."/>
        </authorList>
    </citation>
    <scope>NUCLEOTIDE SEQUENCE [LARGE SCALE GENOMIC DNA]</scope>
</reference>
<sequence length="598" mass="64139">MISSSSSSTSAVAVARAPLKPAQPRPAEARARRQVSNASSSSSSSTSVSSSSTSTSIEAPRGCLRYILPRSKILTPKSTKPGCLNVRDGNRRFAAANPKAKAKPKPKPKPKSSLERSGKDGDGAGKKRFVVGDVGGVLSTPIMKDFEAGDEKENGSGDNVRDGKENTPPVQASVSPEIQCGSACAALGYLSGGGLVTPIGRPCYGAGHLLSGIIDKRKCRPRGVLTVRDVDSDSDSGVRSKIFSSTDCSDDASIDNTQNVDRSAISAVLLPCEASMQWVLSPLDERENEEQRRCSSGSGTGGSVTPCSSSGLSKYSEPMSISPGTSGRDSLCRNLSLASPRGLSGIEQLLKPESMDGGCLSPTGMTPIIRMVTSTEDEIPFTMDCLSDGNVILTPHSHSSSGTQLRRSWHEDHYEGNDAEVDLLAEVLHKATLSPKCSCSPWVFSTDLGIRGCIDLANVQDIVDSKTSWMSASTLENSSQSQLRISWRDGLNSRMLEMDEYDCCRFLSDDEEDSQVELKPQTRGKENLGTINKDDANSGVTKLLYKQQEAKHEEQKDEADGWLGKQCTAESMNFSREGLTTSSDSDWNLCYKNKLFRS</sequence>
<accession>A0ACB9QNU2</accession>
<dbReference type="Proteomes" id="UP001057402">
    <property type="component" value="Chromosome 5"/>
</dbReference>
<proteinExistence type="predicted"/>
<evidence type="ECO:0000313" key="1">
    <source>
        <dbReference type="EMBL" id="KAI4368275.1"/>
    </source>
</evidence>